<evidence type="ECO:0000313" key="2">
    <source>
        <dbReference type="Proteomes" id="UP000007842"/>
    </source>
</evidence>
<dbReference type="EMBL" id="CP003219">
    <property type="protein sequence ID" value="AEW94569.1"/>
    <property type="molecule type" value="Genomic_DNA"/>
</dbReference>
<dbReference type="KEGG" id="scy:SCATT_21980"/>
<dbReference type="Proteomes" id="UP000007842">
    <property type="component" value="Chromosome"/>
</dbReference>
<keyword evidence="2" id="KW-1185">Reference proteome</keyword>
<reference evidence="2" key="1">
    <citation type="submission" date="2011-12" db="EMBL/GenBank/DDBJ databases">
        <title>Complete genome sequence of Streptomyces cattleya strain DSM 46488.</title>
        <authorList>
            <person name="Ou H.-Y."/>
            <person name="Li P."/>
            <person name="Zhao C."/>
            <person name="O'Hagan D."/>
            <person name="Deng Z."/>
        </authorList>
    </citation>
    <scope>NUCLEOTIDE SEQUENCE [LARGE SCALE GENOMIC DNA]</scope>
    <source>
        <strain evidence="2">ATCC 35852 / DSM 46488 / JCM 4925 / NBRC 14057 / NRRL 8057</strain>
    </source>
</reference>
<dbReference type="STRING" id="1003195.SCATT_21980"/>
<dbReference type="PATRIC" id="fig|1003195.29.peg.2207"/>
<name>G8X2D4_STREN</name>
<accession>G8X2D4</accession>
<dbReference type="HOGENOM" id="CLU_1757749_0_0_11"/>
<proteinExistence type="predicted"/>
<sequence length="148" mass="15548">MIGAAQAAWDQVSGLRSVDDPSGAHEVPELSERIAAATAGGALQQIGAGQPGGEQFSERFIETLMRKIVQRWDAIVEASDLPMVRQVVTCAFAGHNAVAWRGQAGPVPDSEMWAMTCALTEIAGFVDRVDGPGACERVLLDGLASGLE</sequence>
<protein>
    <submittedName>
        <fullName evidence="1">Uncharacterized protein</fullName>
    </submittedName>
</protein>
<organism evidence="1 2">
    <name type="scientific">Streptantibioticus cattleyicolor (strain ATCC 35852 / DSM 46488 / JCM 4925 / NBRC 14057 / NRRL 8057)</name>
    <name type="common">Streptomyces cattleya</name>
    <dbReference type="NCBI Taxonomy" id="1003195"/>
    <lineage>
        <taxon>Bacteria</taxon>
        <taxon>Bacillati</taxon>
        <taxon>Actinomycetota</taxon>
        <taxon>Actinomycetes</taxon>
        <taxon>Kitasatosporales</taxon>
        <taxon>Streptomycetaceae</taxon>
        <taxon>Streptantibioticus</taxon>
    </lineage>
</organism>
<dbReference type="AlphaFoldDB" id="G8X2D4"/>
<gene>
    <name evidence="1" type="ordered locus">SCATT_21980</name>
</gene>
<dbReference type="eggNOG" id="ENOG5032AMB">
    <property type="taxonomic scope" value="Bacteria"/>
</dbReference>
<evidence type="ECO:0000313" key="1">
    <source>
        <dbReference type="EMBL" id="AEW94569.1"/>
    </source>
</evidence>